<reference evidence="3 4" key="1">
    <citation type="submission" date="2019-07" db="EMBL/GenBank/DDBJ databases">
        <title>Genomic Encyclopedia of Type Strains, Phase I: the one thousand microbial genomes (KMG-I) project.</title>
        <authorList>
            <person name="Kyrpides N."/>
        </authorList>
    </citation>
    <scope>NUCLEOTIDE SEQUENCE [LARGE SCALE GENOMIC DNA]</scope>
    <source>
        <strain evidence="3 4">DSM 375</strain>
    </source>
</reference>
<name>A0A562I079_9GAMM</name>
<evidence type="ECO:0000259" key="2">
    <source>
        <dbReference type="Pfam" id="PF14341"/>
    </source>
</evidence>
<accession>A0A562I079</accession>
<feature type="transmembrane region" description="Helical" evidence="1">
    <location>
        <begin position="12"/>
        <end position="33"/>
    </location>
</feature>
<dbReference type="Proteomes" id="UP000319627">
    <property type="component" value="Unassembled WGS sequence"/>
</dbReference>
<keyword evidence="1" id="KW-0812">Transmembrane</keyword>
<dbReference type="EMBL" id="VLKG01000014">
    <property type="protein sequence ID" value="TWH64053.1"/>
    <property type="molecule type" value="Genomic_DNA"/>
</dbReference>
<sequence length="176" mass="19621">MNHYKLDHHQAGASLLIALVMLLIITILAIAGARESSLETRITGNMLEQNTLANYAEAALREGETQLLKFNRPLEPTESCTETDVCFLNDKAEYKQDFSDSINYNLNNLSGYSIKWYALRVPFEGDETSANCDNIEYGTCLSGIGSFYYELNAEAENTATGQKINLRSTVVKVFTN</sequence>
<proteinExistence type="predicted"/>
<organism evidence="3 4">
    <name type="scientific">Azomonas agilis</name>
    <dbReference type="NCBI Taxonomy" id="116849"/>
    <lineage>
        <taxon>Bacteria</taxon>
        <taxon>Pseudomonadati</taxon>
        <taxon>Pseudomonadota</taxon>
        <taxon>Gammaproteobacteria</taxon>
        <taxon>Pseudomonadales</taxon>
        <taxon>Pseudomonadaceae</taxon>
        <taxon>Azomonas</taxon>
    </lineage>
</organism>
<evidence type="ECO:0000313" key="4">
    <source>
        <dbReference type="Proteomes" id="UP000319627"/>
    </source>
</evidence>
<protein>
    <submittedName>
        <fullName evidence="3">Type IV pilus assembly protein PilX</fullName>
    </submittedName>
</protein>
<keyword evidence="1" id="KW-0472">Membrane</keyword>
<keyword evidence="4" id="KW-1185">Reference proteome</keyword>
<dbReference type="InterPro" id="IPR025746">
    <property type="entry name" value="PilX_N_dom"/>
</dbReference>
<keyword evidence="1" id="KW-1133">Transmembrane helix</keyword>
<dbReference type="OrthoDB" id="7029556at2"/>
<dbReference type="AlphaFoldDB" id="A0A562I079"/>
<comment type="caution">
    <text evidence="3">The sequence shown here is derived from an EMBL/GenBank/DDBJ whole genome shotgun (WGS) entry which is preliminary data.</text>
</comment>
<dbReference type="Pfam" id="PF14341">
    <property type="entry name" value="PilX_N"/>
    <property type="match status" value="1"/>
</dbReference>
<gene>
    <name evidence="3" type="ORF">LX59_02885</name>
</gene>
<evidence type="ECO:0000256" key="1">
    <source>
        <dbReference type="SAM" id="Phobius"/>
    </source>
</evidence>
<evidence type="ECO:0000313" key="3">
    <source>
        <dbReference type="EMBL" id="TWH64053.1"/>
    </source>
</evidence>
<feature type="domain" description="Type 4 fimbrial biogenesis protein PilX N-terminal" evidence="2">
    <location>
        <begin position="11"/>
        <end position="61"/>
    </location>
</feature>
<dbReference type="RefSeq" id="WP_144573080.1">
    <property type="nucleotide sequence ID" value="NZ_VLKG01000014.1"/>
</dbReference>